<evidence type="ECO:0000313" key="1">
    <source>
        <dbReference type="EMBL" id="KKM92810.1"/>
    </source>
</evidence>
<evidence type="ECO:0008006" key="2">
    <source>
        <dbReference type="Google" id="ProtNLM"/>
    </source>
</evidence>
<name>A0A0F9NVD0_9ZZZZ</name>
<gene>
    <name evidence="1" type="ORF">LCGC14_1214850</name>
</gene>
<comment type="caution">
    <text evidence="1">The sequence shown here is derived from an EMBL/GenBank/DDBJ whole genome shotgun (WGS) entry which is preliminary data.</text>
</comment>
<dbReference type="InterPro" id="IPR027417">
    <property type="entry name" value="P-loop_NTPase"/>
</dbReference>
<dbReference type="AlphaFoldDB" id="A0A0F9NVD0"/>
<protein>
    <recommendedName>
        <fullName evidence="2">Helicase domain-containing protein</fullName>
    </recommendedName>
</protein>
<dbReference type="SUPFAM" id="SSF52540">
    <property type="entry name" value="P-loop containing nucleoside triphosphate hydrolases"/>
    <property type="match status" value="1"/>
</dbReference>
<dbReference type="EMBL" id="LAZR01006348">
    <property type="protein sequence ID" value="KKM92810.1"/>
    <property type="molecule type" value="Genomic_DNA"/>
</dbReference>
<organism evidence="1">
    <name type="scientific">marine sediment metagenome</name>
    <dbReference type="NCBI Taxonomy" id="412755"/>
    <lineage>
        <taxon>unclassified sequences</taxon>
        <taxon>metagenomes</taxon>
        <taxon>ecological metagenomes</taxon>
    </lineage>
</organism>
<proteinExistence type="predicted"/>
<feature type="non-terminal residue" evidence="1">
    <location>
        <position position="222"/>
    </location>
</feature>
<accession>A0A0F9NVD0</accession>
<sequence length="222" mass="24845">MPLSQYEVEIIQKAIKGDPLYFHDEILKGPTLWDKQKEIMESVVTHKKTTVRAGHAVGKTFTIARVGLWWISSEEDSILITTAPSGRQVKTLLWGEMRKGYFDSAQPLGGKMDLLQWKISDSWYALGFSTDKPVNVGGFHGKRAMVIVDEASGMNDDIMDGLDAAVSGAECRLVYTGNPLKAFGRFHESFKDPAFNKITISCLDHPNVIQRKEIYPGMVSYE</sequence>
<reference evidence="1" key="1">
    <citation type="journal article" date="2015" name="Nature">
        <title>Complex archaea that bridge the gap between prokaryotes and eukaryotes.</title>
        <authorList>
            <person name="Spang A."/>
            <person name="Saw J.H."/>
            <person name="Jorgensen S.L."/>
            <person name="Zaremba-Niedzwiedzka K."/>
            <person name="Martijn J."/>
            <person name="Lind A.E."/>
            <person name="van Eijk R."/>
            <person name="Schleper C."/>
            <person name="Guy L."/>
            <person name="Ettema T.J."/>
        </authorList>
    </citation>
    <scope>NUCLEOTIDE SEQUENCE</scope>
</reference>
<dbReference type="Gene3D" id="3.40.50.300">
    <property type="entry name" value="P-loop containing nucleotide triphosphate hydrolases"/>
    <property type="match status" value="1"/>
</dbReference>